<dbReference type="Proteomes" id="UP000549052">
    <property type="component" value="Unassembled WGS sequence"/>
</dbReference>
<dbReference type="RefSeq" id="WP_182552863.1">
    <property type="nucleotide sequence ID" value="NZ_JACGXN010000037.1"/>
</dbReference>
<name>A0A839ETS1_9HYPH</name>
<keyword evidence="1" id="KW-0732">Signal</keyword>
<dbReference type="InterPro" id="IPR028994">
    <property type="entry name" value="Integrin_alpha_N"/>
</dbReference>
<gene>
    <name evidence="2" type="ORF">FHW16_005938</name>
</gene>
<dbReference type="AlphaFoldDB" id="A0A839ETS1"/>
<dbReference type="EMBL" id="JACGXN010000037">
    <property type="protein sequence ID" value="MBA8882182.1"/>
    <property type="molecule type" value="Genomic_DNA"/>
</dbReference>
<organism evidence="2 3">
    <name type="scientific">Phyllobacterium myrsinacearum</name>
    <dbReference type="NCBI Taxonomy" id="28101"/>
    <lineage>
        <taxon>Bacteria</taxon>
        <taxon>Pseudomonadati</taxon>
        <taxon>Pseudomonadota</taxon>
        <taxon>Alphaproteobacteria</taxon>
        <taxon>Hyphomicrobiales</taxon>
        <taxon>Phyllobacteriaceae</taxon>
        <taxon>Phyllobacterium</taxon>
    </lineage>
</organism>
<dbReference type="Gene3D" id="2.130.10.130">
    <property type="entry name" value="Integrin alpha, N-terminal"/>
    <property type="match status" value="1"/>
</dbReference>
<proteinExistence type="predicted"/>
<sequence length="448" mass="48091">KYRLKTVDVTVSGQQRGAYALSYDQAPFSNASRLVRVDRYGKDVAIDTNTGVISGGTSKLIRAMSYSNIDYAYTRLDNQFPDPDSNVIDPTGKVASQQAGDLNYDGKDELYGGYTMEWQESEGGGDGTTSYYSLSNWNLRTFNNDGSVASFKQLFPDINANPLKIRRDDNGEVEFTSTGRFNPQKPWKDAGYVEKHTTDSGHGGPFESKSSAAIRVNDPNSITATTCAIPGNEAICNVLAAGANGSNKRNYATLDSDGDGVDELYGLTRFNIGSGGLVIGVADMSANGRQVAIVGEGSTISMVRFVGGQTQKTTLAGVECNGGVGGALLTYCALADVNGDGATDIIDSRSDNLKIWLSTGRGYQRLLKSPADDDFTFGRKVVFRDFDNDGKADLIQVKDLSPDDQYGPIFAHALWFQADSNQIVQSPFTGHGTAILGDFNGDGLPDFI</sequence>
<comment type="caution">
    <text evidence="2">The sequence shown here is derived from an EMBL/GenBank/DDBJ whole genome shotgun (WGS) entry which is preliminary data.</text>
</comment>
<feature type="non-terminal residue" evidence="2">
    <location>
        <position position="448"/>
    </location>
</feature>
<dbReference type="Pfam" id="PF13517">
    <property type="entry name" value="FG-GAP_3"/>
    <property type="match status" value="1"/>
</dbReference>
<evidence type="ECO:0000313" key="2">
    <source>
        <dbReference type="EMBL" id="MBA8882182.1"/>
    </source>
</evidence>
<protein>
    <recommendedName>
        <fullName evidence="4">Insecticide toxin TcdB middle/N-terminal domain-containing protein</fullName>
    </recommendedName>
</protein>
<dbReference type="SUPFAM" id="SSF69318">
    <property type="entry name" value="Integrin alpha N-terminal domain"/>
    <property type="match status" value="1"/>
</dbReference>
<evidence type="ECO:0000256" key="1">
    <source>
        <dbReference type="ARBA" id="ARBA00022729"/>
    </source>
</evidence>
<dbReference type="InterPro" id="IPR013517">
    <property type="entry name" value="FG-GAP"/>
</dbReference>
<accession>A0A839ETS1</accession>
<evidence type="ECO:0000313" key="3">
    <source>
        <dbReference type="Proteomes" id="UP000549052"/>
    </source>
</evidence>
<evidence type="ECO:0008006" key="4">
    <source>
        <dbReference type="Google" id="ProtNLM"/>
    </source>
</evidence>
<keyword evidence="3" id="KW-1185">Reference proteome</keyword>
<feature type="non-terminal residue" evidence="2">
    <location>
        <position position="1"/>
    </location>
</feature>
<reference evidence="2 3" key="1">
    <citation type="submission" date="2020-07" db="EMBL/GenBank/DDBJ databases">
        <title>Genomic Encyclopedia of Type Strains, Phase IV (KMG-V): Genome sequencing to study the core and pangenomes of soil and plant-associated prokaryotes.</title>
        <authorList>
            <person name="Whitman W."/>
        </authorList>
    </citation>
    <scope>NUCLEOTIDE SEQUENCE [LARGE SCALE GENOMIC DNA]</scope>
    <source>
        <strain evidence="2 3">AN3</strain>
    </source>
</reference>